<dbReference type="PANTHER" id="PTHR45947:SF3">
    <property type="entry name" value="SULFOQUINOVOSYL TRANSFERASE SQD2"/>
    <property type="match status" value="1"/>
</dbReference>
<dbReference type="HOGENOM" id="CLU_044324_0_0_5"/>
<dbReference type="EMBL" id="AEWJ01000023">
    <property type="protein sequence ID" value="EGD60020.1"/>
    <property type="molecule type" value="Genomic_DNA"/>
</dbReference>
<dbReference type="SUPFAM" id="SSF53756">
    <property type="entry name" value="UDP-Glycosyltransferase/glycogen phosphorylase"/>
    <property type="match status" value="1"/>
</dbReference>
<dbReference type="CDD" id="cd03801">
    <property type="entry name" value="GT4_PimA-like"/>
    <property type="match status" value="1"/>
</dbReference>
<dbReference type="Proteomes" id="UP000004728">
    <property type="component" value="Unassembled WGS sequence"/>
</dbReference>
<reference evidence="1 2" key="1">
    <citation type="journal article" date="2012" name="J. Bacteriol.">
        <title>Draft Genome Sequence of Novosphingobium nitrogenifigens Y88T.</title>
        <authorList>
            <person name="Strabala T.J."/>
            <person name="Macdonald L."/>
            <person name="Liu V."/>
            <person name="Smit A.M."/>
        </authorList>
    </citation>
    <scope>NUCLEOTIDE SEQUENCE [LARGE SCALE GENOMIC DNA]</scope>
    <source>
        <strain evidence="1 2">DSM 19370</strain>
    </source>
</reference>
<dbReference type="eggNOG" id="COG0438">
    <property type="taxonomic scope" value="Bacteria"/>
</dbReference>
<sequence length="388" mass="43574">MAIVPARQWRGPLRIAYIALSTPSSKASWSGIPWYSLQEIRRRFPDTHVIDTPRADHWVDKLSKFERYGIVCRRSRLVTGYYAHVVNAALERIRPDAIVAVSAAHKLAGIERKWPIVYATDALFMTVMNYYEKYATLGPRFRAAGDRVQREFLQRADRVLMASDWGAKGASEHYGLTAPCLSVAPMGANLDVDPGYEPPRAGEPLTLLFVGYAWERKGGPLVFDIWRELRRRTGNARLHIVGGEPAEAKGVEGVTIHGMLDKSDPAQYRKFVDLYRKSHFFVMPSRQEAYGIVYCEAAAFGRPVVAARTGAIETIVRDGETGLILSLDAGPEAYADRILDLWRDEARFAGVCAAARRRYDDVLNWRAWGDHVEAAIHELTDRAPGRMA</sequence>
<comment type="caution">
    <text evidence="1">The sequence shown here is derived from an EMBL/GenBank/DDBJ whole genome shotgun (WGS) entry which is preliminary data.</text>
</comment>
<dbReference type="GO" id="GO:0016757">
    <property type="term" value="F:glycosyltransferase activity"/>
    <property type="evidence" value="ECO:0007669"/>
    <property type="project" value="TreeGrafter"/>
</dbReference>
<dbReference type="Pfam" id="PF13692">
    <property type="entry name" value="Glyco_trans_1_4"/>
    <property type="match status" value="1"/>
</dbReference>
<accession>F1Z555</accession>
<dbReference type="STRING" id="983920.Y88_1894"/>
<evidence type="ECO:0000313" key="1">
    <source>
        <dbReference type="EMBL" id="EGD60020.1"/>
    </source>
</evidence>
<keyword evidence="2" id="KW-1185">Reference proteome</keyword>
<organism evidence="1 2">
    <name type="scientific">Novosphingobium nitrogenifigens DSM 19370</name>
    <dbReference type="NCBI Taxonomy" id="983920"/>
    <lineage>
        <taxon>Bacteria</taxon>
        <taxon>Pseudomonadati</taxon>
        <taxon>Pseudomonadota</taxon>
        <taxon>Alphaproteobacteria</taxon>
        <taxon>Sphingomonadales</taxon>
        <taxon>Sphingomonadaceae</taxon>
        <taxon>Novosphingobium</taxon>
    </lineage>
</organism>
<dbReference type="InParanoid" id="F1Z555"/>
<dbReference type="Gene3D" id="3.40.50.2000">
    <property type="entry name" value="Glycogen Phosphorylase B"/>
    <property type="match status" value="2"/>
</dbReference>
<dbReference type="InterPro" id="IPR050194">
    <property type="entry name" value="Glycosyltransferase_grp1"/>
</dbReference>
<dbReference type="PANTHER" id="PTHR45947">
    <property type="entry name" value="SULFOQUINOVOSYL TRANSFERASE SQD2"/>
    <property type="match status" value="1"/>
</dbReference>
<dbReference type="AlphaFoldDB" id="F1Z555"/>
<gene>
    <name evidence="1" type="ORF">Y88_1894</name>
</gene>
<keyword evidence="1" id="KW-0808">Transferase</keyword>
<name>F1Z555_9SPHN</name>
<proteinExistence type="predicted"/>
<evidence type="ECO:0000313" key="2">
    <source>
        <dbReference type="Proteomes" id="UP000004728"/>
    </source>
</evidence>
<protein>
    <submittedName>
        <fullName evidence="1">Glycosyl transferase group 1</fullName>
    </submittedName>
</protein>